<proteinExistence type="predicted"/>
<sequence>MAKPIERVEIITVGALEAMPQWDVGGQGWLQPGNCGGDRSIRHLSVHRGGACDRKSRPPVGVGQLLSDGVHRCCHQDSKNPLEHLRYLSFVDVHSF</sequence>
<keyword evidence="2" id="KW-1185">Reference proteome</keyword>
<evidence type="ECO:0000313" key="2">
    <source>
        <dbReference type="Proteomes" id="UP000689967"/>
    </source>
</evidence>
<accession>A0ABS6HBQ7</accession>
<dbReference type="Proteomes" id="UP000689967">
    <property type="component" value="Unassembled WGS sequence"/>
</dbReference>
<comment type="caution">
    <text evidence="1">The sequence shown here is derived from an EMBL/GenBank/DDBJ whole genome shotgun (WGS) entry which is preliminary data.</text>
</comment>
<gene>
    <name evidence="1" type="ORF">JJQ90_20685</name>
</gene>
<name>A0ABS6HBQ7_9PROT</name>
<protein>
    <submittedName>
        <fullName evidence="1">Uncharacterized protein</fullName>
    </submittedName>
</protein>
<organism evidence="1 2">
    <name type="scientific">Falsiroseomonas oleicola</name>
    <dbReference type="NCBI Taxonomy" id="2801474"/>
    <lineage>
        <taxon>Bacteria</taxon>
        <taxon>Pseudomonadati</taxon>
        <taxon>Pseudomonadota</taxon>
        <taxon>Alphaproteobacteria</taxon>
        <taxon>Acetobacterales</taxon>
        <taxon>Roseomonadaceae</taxon>
        <taxon>Falsiroseomonas</taxon>
    </lineage>
</organism>
<reference evidence="1 2" key="1">
    <citation type="submission" date="2021-01" db="EMBL/GenBank/DDBJ databases">
        <title>Roseomonas sp. nov, a bacterium isolated from an oil production mixture in Yumen Oilfield.</title>
        <authorList>
            <person name="Wu D."/>
        </authorList>
    </citation>
    <scope>NUCLEOTIDE SEQUENCE [LARGE SCALE GENOMIC DNA]</scope>
    <source>
        <strain evidence="1 2">ROY-5-3</strain>
    </source>
</reference>
<evidence type="ECO:0000313" key="1">
    <source>
        <dbReference type="EMBL" id="MBU8546151.1"/>
    </source>
</evidence>
<dbReference type="RefSeq" id="WP_216878153.1">
    <property type="nucleotide sequence ID" value="NZ_JAERQM010000006.1"/>
</dbReference>
<dbReference type="EMBL" id="JAERQM010000006">
    <property type="protein sequence ID" value="MBU8546151.1"/>
    <property type="molecule type" value="Genomic_DNA"/>
</dbReference>